<dbReference type="OMA" id="YDEWRVP"/>
<evidence type="ECO:0000313" key="3">
    <source>
        <dbReference type="EMBL" id="ABO97102.1"/>
    </source>
</evidence>
<name>A4RZJ9_OSTLU</name>
<dbReference type="InterPro" id="IPR001763">
    <property type="entry name" value="Rhodanese-like_dom"/>
</dbReference>
<reference evidence="3 4" key="1">
    <citation type="journal article" date="2007" name="Proc. Natl. Acad. Sci. U.S.A.">
        <title>The tiny eukaryote Ostreococcus provides genomic insights into the paradox of plankton speciation.</title>
        <authorList>
            <person name="Palenik B."/>
            <person name="Grimwood J."/>
            <person name="Aerts A."/>
            <person name="Rouze P."/>
            <person name="Salamov A."/>
            <person name="Putnam N."/>
            <person name="Dupont C."/>
            <person name="Jorgensen R."/>
            <person name="Derelle E."/>
            <person name="Rombauts S."/>
            <person name="Zhou K."/>
            <person name="Otillar R."/>
            <person name="Merchant S.S."/>
            <person name="Podell S."/>
            <person name="Gaasterland T."/>
            <person name="Napoli C."/>
            <person name="Gendler K."/>
            <person name="Manuell A."/>
            <person name="Tai V."/>
            <person name="Vallon O."/>
            <person name="Piganeau G."/>
            <person name="Jancek S."/>
            <person name="Heijde M."/>
            <person name="Jabbari K."/>
            <person name="Bowler C."/>
            <person name="Lohr M."/>
            <person name="Robbens S."/>
            <person name="Werner G."/>
            <person name="Dubchak I."/>
            <person name="Pazour G.J."/>
            <person name="Ren Q."/>
            <person name="Paulsen I."/>
            <person name="Delwiche C."/>
            <person name="Schmutz J."/>
            <person name="Rokhsar D."/>
            <person name="Van de Peer Y."/>
            <person name="Moreau H."/>
            <person name="Grigoriev I.V."/>
        </authorList>
    </citation>
    <scope>NUCLEOTIDE SEQUENCE [LARGE SCALE GENOMIC DNA]</scope>
    <source>
        <strain evidence="3 4">CCE9901</strain>
    </source>
</reference>
<dbReference type="PROSITE" id="PS50206">
    <property type="entry name" value="RHODANESE_3"/>
    <property type="match status" value="1"/>
</dbReference>
<evidence type="ECO:0000313" key="4">
    <source>
        <dbReference type="Proteomes" id="UP000001568"/>
    </source>
</evidence>
<feature type="region of interest" description="Disordered" evidence="1">
    <location>
        <begin position="1"/>
        <end position="23"/>
    </location>
</feature>
<dbReference type="GeneID" id="5003067"/>
<dbReference type="PANTHER" id="PTHR44920">
    <property type="entry name" value="RHODANESE-LIKE DOMAIN-CONTAINING PROTEIN 14, CHLOROPLASTIC-RELATED"/>
    <property type="match status" value="1"/>
</dbReference>
<accession>A4RZJ9</accession>
<dbReference type="Gene3D" id="3.40.250.10">
    <property type="entry name" value="Rhodanese-like domain"/>
    <property type="match status" value="1"/>
</dbReference>
<dbReference type="SMART" id="SM00450">
    <property type="entry name" value="RHOD"/>
    <property type="match status" value="1"/>
</dbReference>
<dbReference type="EMBL" id="CP000587">
    <property type="protein sequence ID" value="ABO97102.1"/>
    <property type="molecule type" value="Genomic_DNA"/>
</dbReference>
<dbReference type="InterPro" id="IPR036873">
    <property type="entry name" value="Rhodanese-like_dom_sf"/>
</dbReference>
<dbReference type="Gramene" id="ABO97102">
    <property type="protein sequence ID" value="ABO97102"/>
    <property type="gene ID" value="OSTLU_92960"/>
</dbReference>
<gene>
    <name evidence="3" type="ORF">OSTLU_92960</name>
</gene>
<dbReference type="AlphaFoldDB" id="A4RZJ9"/>
<dbReference type="RefSeq" id="XP_001418809.1">
    <property type="nucleotide sequence ID" value="XM_001418772.1"/>
</dbReference>
<evidence type="ECO:0000259" key="2">
    <source>
        <dbReference type="PROSITE" id="PS50206"/>
    </source>
</evidence>
<sequence>MARATTTRASTSTSASSVIPGKGPGSPKYGEIYETLVKSKKVRAATANEVAEMLSGKRRGVVVDVRQPLEHAEWRLVGTKSAPYLVPMENVLRRASGYFLAIKGGLKERNVAFVDVVAEVTKNRRDAVVLVDLRGGDLDIAPLNGSTAVSDRGDSLSLRAAYELVQAGYTDVRYVPGGFPALIDEGGLEYESEKYAGLLDAVGEGARKTLMYSNLLPDPSLAPGFVVQIVLLAALAFLQQP</sequence>
<dbReference type="SUPFAM" id="SSF52821">
    <property type="entry name" value="Rhodanese/Cell cycle control phosphatase"/>
    <property type="match status" value="1"/>
</dbReference>
<evidence type="ECO:0000256" key="1">
    <source>
        <dbReference type="SAM" id="MobiDB-lite"/>
    </source>
</evidence>
<proteinExistence type="predicted"/>
<dbReference type="OrthoDB" id="496335at2759"/>
<organism evidence="3 4">
    <name type="scientific">Ostreococcus lucimarinus (strain CCE9901)</name>
    <dbReference type="NCBI Taxonomy" id="436017"/>
    <lineage>
        <taxon>Eukaryota</taxon>
        <taxon>Viridiplantae</taxon>
        <taxon>Chlorophyta</taxon>
        <taxon>Mamiellophyceae</taxon>
        <taxon>Mamiellales</taxon>
        <taxon>Bathycoccaceae</taxon>
        <taxon>Ostreococcus</taxon>
    </lineage>
</organism>
<dbReference type="PANTHER" id="PTHR44920:SF2">
    <property type="entry name" value="RHODANESE DOMAIN-CONTAINING PROTEIN"/>
    <property type="match status" value="1"/>
</dbReference>
<dbReference type="Proteomes" id="UP000001568">
    <property type="component" value="Chromosome 7"/>
</dbReference>
<dbReference type="GO" id="GO:0009507">
    <property type="term" value="C:chloroplast"/>
    <property type="evidence" value="ECO:0007669"/>
    <property type="project" value="TreeGrafter"/>
</dbReference>
<keyword evidence="4" id="KW-1185">Reference proteome</keyword>
<protein>
    <recommendedName>
        <fullName evidence="2">Rhodanese domain-containing protein</fullName>
    </recommendedName>
</protein>
<dbReference type="InterPro" id="IPR043186">
    <property type="entry name" value="Str14"/>
</dbReference>
<dbReference type="KEGG" id="olu:OSTLU_92960"/>
<dbReference type="CDD" id="cd00158">
    <property type="entry name" value="RHOD"/>
    <property type="match status" value="1"/>
</dbReference>
<dbReference type="STRING" id="436017.A4RZJ9"/>
<feature type="domain" description="Rhodanese" evidence="2">
    <location>
        <begin position="56"/>
        <end position="191"/>
    </location>
</feature>
<feature type="compositionally biased region" description="Low complexity" evidence="1">
    <location>
        <begin position="1"/>
        <end position="17"/>
    </location>
</feature>
<dbReference type="HOGENOM" id="CLU_995132_0_0_1"/>